<accession>A0ABV5KSM9</accession>
<comment type="similarity">
    <text evidence="1">Belongs to the UPF0303 family.</text>
</comment>
<dbReference type="InterPro" id="IPR038084">
    <property type="entry name" value="PduO/GlcC-like_sf"/>
</dbReference>
<dbReference type="PANTHER" id="PTHR28255:SF1">
    <property type="entry name" value="UPF0303 PROTEIN YBR137W"/>
    <property type="match status" value="1"/>
</dbReference>
<comment type="caution">
    <text evidence="2">The sequence shown here is derived from an EMBL/GenBank/DDBJ whole genome shotgun (WGS) entry which is preliminary data.</text>
</comment>
<dbReference type="PIRSF" id="PIRSF008757">
    <property type="entry name" value="UCP008757"/>
    <property type="match status" value="1"/>
</dbReference>
<dbReference type="NCBIfam" id="NF002696">
    <property type="entry name" value="PRK02487.1-5"/>
    <property type="match status" value="1"/>
</dbReference>
<dbReference type="HAMAP" id="MF_00761">
    <property type="entry name" value="UPF0303"/>
    <property type="match status" value="1"/>
</dbReference>
<dbReference type="SUPFAM" id="SSF143744">
    <property type="entry name" value="GlcG-like"/>
    <property type="match status" value="1"/>
</dbReference>
<dbReference type="InterPro" id="IPR010371">
    <property type="entry name" value="YBR137W-like"/>
</dbReference>
<sequence length="167" mass="18746">MTQLAEQLRAMEEEERELQFDRFENETALALGLAVIEEAKRLDKRITVEIYREGQRLFAHAMTGTSAENENWIRRKNNVVNHFGQSSWHVALRVRDEGKTLEADYGLPLADYVGAGGGFPLVLRGTGPIGTITVSGLPDQEDHDLLIAALRAFINRERELDQSGVRA</sequence>
<evidence type="ECO:0000313" key="2">
    <source>
        <dbReference type="EMBL" id="MFB9328235.1"/>
    </source>
</evidence>
<gene>
    <name evidence="2" type="ORF">ACFFSY_20085</name>
</gene>
<dbReference type="RefSeq" id="WP_377497340.1">
    <property type="nucleotide sequence ID" value="NZ_JBHMDO010000033.1"/>
</dbReference>
<reference evidence="2 3" key="1">
    <citation type="submission" date="2024-09" db="EMBL/GenBank/DDBJ databases">
        <authorList>
            <person name="Sun Q."/>
            <person name="Mori K."/>
        </authorList>
    </citation>
    <scope>NUCLEOTIDE SEQUENCE [LARGE SCALE GENOMIC DNA]</scope>
    <source>
        <strain evidence="2 3">TISTR 2452</strain>
    </source>
</reference>
<dbReference type="Gene3D" id="3.30.450.150">
    <property type="entry name" value="Haem-degrading domain"/>
    <property type="match status" value="1"/>
</dbReference>
<name>A0ABV5KSM9_9BACL</name>
<dbReference type="PANTHER" id="PTHR28255">
    <property type="match status" value="1"/>
</dbReference>
<keyword evidence="3" id="KW-1185">Reference proteome</keyword>
<dbReference type="EMBL" id="JBHMDO010000033">
    <property type="protein sequence ID" value="MFB9328235.1"/>
    <property type="molecule type" value="Genomic_DNA"/>
</dbReference>
<evidence type="ECO:0000256" key="1">
    <source>
        <dbReference type="HAMAP-Rule" id="MF_00761"/>
    </source>
</evidence>
<organism evidence="2 3">
    <name type="scientific">Paenibacillus aurantiacus</name>
    <dbReference type="NCBI Taxonomy" id="1936118"/>
    <lineage>
        <taxon>Bacteria</taxon>
        <taxon>Bacillati</taxon>
        <taxon>Bacillota</taxon>
        <taxon>Bacilli</taxon>
        <taxon>Bacillales</taxon>
        <taxon>Paenibacillaceae</taxon>
        <taxon>Paenibacillus</taxon>
    </lineage>
</organism>
<proteinExistence type="inferred from homology"/>
<dbReference type="InterPro" id="IPR005624">
    <property type="entry name" value="PduO/GlcC-like"/>
</dbReference>
<protein>
    <recommendedName>
        <fullName evidence="1">UPF0303 protein ACFFSY_20085</fullName>
    </recommendedName>
</protein>
<dbReference type="Pfam" id="PF03928">
    <property type="entry name" value="HbpS-like"/>
    <property type="match status" value="1"/>
</dbReference>
<evidence type="ECO:0000313" key="3">
    <source>
        <dbReference type="Proteomes" id="UP001589747"/>
    </source>
</evidence>
<dbReference type="Proteomes" id="UP001589747">
    <property type="component" value="Unassembled WGS sequence"/>
</dbReference>